<dbReference type="AlphaFoldDB" id="A0A974DXR4"/>
<reference evidence="2" key="1">
    <citation type="journal article" date="2016" name="Nature">
        <title>Genome evolution in the allotetraploid frog Xenopus laevis.</title>
        <authorList>
            <person name="Session A.M."/>
            <person name="Uno Y."/>
            <person name="Kwon T."/>
            <person name="Chapman J.A."/>
            <person name="Toyoda A."/>
            <person name="Takahashi S."/>
            <person name="Fukui A."/>
            <person name="Hikosaka A."/>
            <person name="Suzuki A."/>
            <person name="Kondo M."/>
            <person name="van Heeringen S.J."/>
            <person name="Quigley I."/>
            <person name="Heinz S."/>
            <person name="Ogino H."/>
            <person name="Ochi H."/>
            <person name="Hellsten U."/>
            <person name="Lyons J.B."/>
            <person name="Simakov O."/>
            <person name="Putnam N."/>
            <person name="Stites J."/>
            <person name="Kuroki Y."/>
            <person name="Tanaka T."/>
            <person name="Michiue T."/>
            <person name="Watanabe M."/>
            <person name="Bogdanovic O."/>
            <person name="Lister R."/>
            <person name="Georgiou G."/>
            <person name="Paranjpe S.S."/>
            <person name="van Kruijsbergen I."/>
            <person name="Shu S."/>
            <person name="Carlson J."/>
            <person name="Kinoshita T."/>
            <person name="Ohta Y."/>
            <person name="Mawaribuchi S."/>
            <person name="Jenkins J."/>
            <person name="Grimwood J."/>
            <person name="Schmutz J."/>
            <person name="Mitros T."/>
            <person name="Mozaffari S.V."/>
            <person name="Suzuki Y."/>
            <person name="Haramoto Y."/>
            <person name="Yamamoto T.S."/>
            <person name="Takagi C."/>
            <person name="Heald R."/>
            <person name="Miller K."/>
            <person name="Haudenschild C."/>
            <person name="Kitzman J."/>
            <person name="Nakayama T."/>
            <person name="Izutsu Y."/>
            <person name="Robert J."/>
            <person name="Fortriede J."/>
            <person name="Burns K."/>
            <person name="Lotay V."/>
            <person name="Karimi K."/>
            <person name="Yasuoka Y."/>
            <person name="Dichmann D.S."/>
            <person name="Flajnik M.F."/>
            <person name="Houston D.W."/>
            <person name="Shendure J."/>
            <person name="DuPasquier L."/>
            <person name="Vize P.D."/>
            <person name="Zorn A.M."/>
            <person name="Ito M."/>
            <person name="Marcotte E.M."/>
            <person name="Wallingford J.B."/>
            <person name="Ito Y."/>
            <person name="Asashima M."/>
            <person name="Ueno N."/>
            <person name="Matsuda Y."/>
            <person name="Veenstra G.J."/>
            <person name="Fujiyama A."/>
            <person name="Harland R.M."/>
            <person name="Taira M."/>
            <person name="Rokhsar D.S."/>
        </authorList>
    </citation>
    <scope>NUCLEOTIDE SEQUENCE [LARGE SCALE GENOMIC DNA]</scope>
    <source>
        <strain evidence="2">J</strain>
    </source>
</reference>
<evidence type="ECO:0000313" key="1">
    <source>
        <dbReference type="EMBL" id="OCT99495.1"/>
    </source>
</evidence>
<protein>
    <submittedName>
        <fullName evidence="1">Uncharacterized protein</fullName>
    </submittedName>
</protein>
<evidence type="ECO:0000313" key="2">
    <source>
        <dbReference type="Proteomes" id="UP000694892"/>
    </source>
</evidence>
<organism evidence="1 2">
    <name type="scientific">Xenopus laevis</name>
    <name type="common">African clawed frog</name>
    <dbReference type="NCBI Taxonomy" id="8355"/>
    <lineage>
        <taxon>Eukaryota</taxon>
        <taxon>Metazoa</taxon>
        <taxon>Chordata</taxon>
        <taxon>Craniata</taxon>
        <taxon>Vertebrata</taxon>
        <taxon>Euteleostomi</taxon>
        <taxon>Amphibia</taxon>
        <taxon>Batrachia</taxon>
        <taxon>Anura</taxon>
        <taxon>Pipoidea</taxon>
        <taxon>Pipidae</taxon>
        <taxon>Xenopodinae</taxon>
        <taxon>Xenopus</taxon>
        <taxon>Xenopus</taxon>
    </lineage>
</organism>
<proteinExistence type="predicted"/>
<dbReference type="EMBL" id="CM004466">
    <property type="protein sequence ID" value="OCT99495.1"/>
    <property type="molecule type" value="Genomic_DNA"/>
</dbReference>
<name>A0A974DXR4_XENLA</name>
<gene>
    <name evidence="1" type="ORF">XELAEV_18005277mg</name>
</gene>
<sequence>MGVGKAGLLSELIPAHSNLFFYPLSATLTGNTTECDVLQGQRNTRIEISQNSFLLSETSVHLNREKAFYS</sequence>
<dbReference type="Proteomes" id="UP000694892">
    <property type="component" value="Chromosome 1L"/>
</dbReference>
<accession>A0A974DXR4</accession>